<dbReference type="AlphaFoldDB" id="A0A7W4YWZ8"/>
<organism evidence="1 2">
    <name type="scientific">Microvirga lupini</name>
    <dbReference type="NCBI Taxonomy" id="420324"/>
    <lineage>
        <taxon>Bacteria</taxon>
        <taxon>Pseudomonadati</taxon>
        <taxon>Pseudomonadota</taxon>
        <taxon>Alphaproteobacteria</taxon>
        <taxon>Hyphomicrobiales</taxon>
        <taxon>Methylobacteriaceae</taxon>
        <taxon>Microvirga</taxon>
    </lineage>
</organism>
<name>A0A7W4YWZ8_9HYPH</name>
<dbReference type="Pfam" id="PF14022">
    <property type="entry name" value="DUF4238"/>
    <property type="match status" value="1"/>
</dbReference>
<gene>
    <name evidence="1" type="ORF">FHR70_002601</name>
</gene>
<keyword evidence="2" id="KW-1185">Reference proteome</keyword>
<reference evidence="1 2" key="1">
    <citation type="submission" date="2020-08" db="EMBL/GenBank/DDBJ databases">
        <title>The Agave Microbiome: Exploring the role of microbial communities in plant adaptations to desert environments.</title>
        <authorList>
            <person name="Partida-Martinez L.P."/>
        </authorList>
    </citation>
    <scope>NUCLEOTIDE SEQUENCE [LARGE SCALE GENOMIC DNA]</scope>
    <source>
        <strain evidence="1 2">AT3.9</strain>
    </source>
</reference>
<comment type="caution">
    <text evidence="1">The sequence shown here is derived from an EMBL/GenBank/DDBJ whole genome shotgun (WGS) entry which is preliminary data.</text>
</comment>
<dbReference type="Proteomes" id="UP000532010">
    <property type="component" value="Unassembled WGS sequence"/>
</dbReference>
<proteinExistence type="predicted"/>
<sequence>MLLRPWLKEEPSRQFNLWGYHWDTRRQQLACKRRGLDGFCCQINLLSLSALHLERDAIERIFFGQIDTKGAIARNALIELGPSGINEEQRLDFARLIISLEARRPTNVDMLRMGARSFIDLLDDNAEVRTHFEHQGISDRPSSYFEQMNGSTIEDKILTVVQRLTDSPRAYGPLIEAHWQLLRLGSGDGSLLLADRPLVRYGTITSEDGVWLLPLAPKIVFLVSRNREALNQVERMSRFQVCRNLNIQSALQAERFVFSTNAQDSKWLGKYLGPRKGK</sequence>
<evidence type="ECO:0000313" key="2">
    <source>
        <dbReference type="Proteomes" id="UP000532010"/>
    </source>
</evidence>
<accession>A0A7W4YWZ8</accession>
<dbReference type="InterPro" id="IPR025332">
    <property type="entry name" value="DUF4238"/>
</dbReference>
<evidence type="ECO:0008006" key="3">
    <source>
        <dbReference type="Google" id="ProtNLM"/>
    </source>
</evidence>
<evidence type="ECO:0000313" key="1">
    <source>
        <dbReference type="EMBL" id="MBB3019536.1"/>
    </source>
</evidence>
<dbReference type="EMBL" id="JACHWB010000003">
    <property type="protein sequence ID" value="MBB3019536.1"/>
    <property type="molecule type" value="Genomic_DNA"/>
</dbReference>
<protein>
    <recommendedName>
        <fullName evidence="3">DUF4238 domain-containing protein</fullName>
    </recommendedName>
</protein>